<dbReference type="Pfam" id="PF00196">
    <property type="entry name" value="GerE"/>
    <property type="match status" value="1"/>
</dbReference>
<dbReference type="RefSeq" id="WP_316661809.1">
    <property type="nucleotide sequence ID" value="NZ_JAWHTF010000002.1"/>
</dbReference>
<dbReference type="EMBL" id="JAWHTF010000002">
    <property type="protein sequence ID" value="MDU8885888.1"/>
    <property type="molecule type" value="Genomic_DNA"/>
</dbReference>
<dbReference type="SMART" id="SM00421">
    <property type="entry name" value="HTH_LUXR"/>
    <property type="match status" value="1"/>
</dbReference>
<dbReference type="InterPro" id="IPR011047">
    <property type="entry name" value="Quinoprotein_ADH-like_sf"/>
</dbReference>
<evidence type="ECO:0000313" key="5">
    <source>
        <dbReference type="Proteomes" id="UP001268651"/>
    </source>
</evidence>
<gene>
    <name evidence="4" type="ORF">RXV94_06920</name>
</gene>
<protein>
    <submittedName>
        <fullName evidence="4">LuxR C-terminal-related transcriptional regulator</fullName>
    </submittedName>
</protein>
<evidence type="ECO:0000256" key="2">
    <source>
        <dbReference type="SAM" id="Phobius"/>
    </source>
</evidence>
<keyword evidence="2" id="KW-0812">Transmembrane</keyword>
<accession>A0ABU3U657</accession>
<reference evidence="4 5" key="1">
    <citation type="submission" date="2023-10" db="EMBL/GenBank/DDBJ databases">
        <title>Marimonas sp. nov. isolated from tidal mud flat.</title>
        <authorList>
            <person name="Jaincy N.J."/>
            <person name="Srinivasan S."/>
            <person name="Lee S.-S."/>
        </authorList>
    </citation>
    <scope>NUCLEOTIDE SEQUENCE [LARGE SCALE GENOMIC DNA]</scope>
    <source>
        <strain evidence="4 5">MJ-SS3</strain>
    </source>
</reference>
<feature type="coiled-coil region" evidence="1">
    <location>
        <begin position="747"/>
        <end position="791"/>
    </location>
</feature>
<dbReference type="SUPFAM" id="SSF46894">
    <property type="entry name" value="C-terminal effector domain of the bipartite response regulators"/>
    <property type="match status" value="1"/>
</dbReference>
<keyword evidence="2" id="KW-1133">Transmembrane helix</keyword>
<feature type="transmembrane region" description="Helical" evidence="2">
    <location>
        <begin position="728"/>
        <end position="745"/>
    </location>
</feature>
<dbReference type="InterPro" id="IPR000792">
    <property type="entry name" value="Tscrpt_reg_LuxR_C"/>
</dbReference>
<dbReference type="Gene3D" id="2.130.10.10">
    <property type="entry name" value="YVTN repeat-like/Quinoprotein amine dehydrogenase"/>
    <property type="match status" value="2"/>
</dbReference>
<dbReference type="Gene3D" id="1.10.10.10">
    <property type="entry name" value="Winged helix-like DNA-binding domain superfamily/Winged helix DNA-binding domain"/>
    <property type="match status" value="1"/>
</dbReference>
<keyword evidence="2" id="KW-0472">Membrane</keyword>
<dbReference type="Gene3D" id="2.60.40.10">
    <property type="entry name" value="Immunoglobulins"/>
    <property type="match status" value="1"/>
</dbReference>
<comment type="caution">
    <text evidence="4">The sequence shown here is derived from an EMBL/GenBank/DDBJ whole genome shotgun (WGS) entry which is preliminary data.</text>
</comment>
<evidence type="ECO:0000313" key="4">
    <source>
        <dbReference type="EMBL" id="MDU8885888.1"/>
    </source>
</evidence>
<dbReference type="Proteomes" id="UP001268651">
    <property type="component" value="Unassembled WGS sequence"/>
</dbReference>
<dbReference type="InterPro" id="IPR015943">
    <property type="entry name" value="WD40/YVTN_repeat-like_dom_sf"/>
</dbReference>
<feature type="domain" description="HTH luxR-type" evidence="3">
    <location>
        <begin position="868"/>
        <end position="933"/>
    </location>
</feature>
<sequence length="933" mass="107697">MKSTFSLFLFILFVSTNIFGQYTPYFQNYSLSQYNAGNQNWGVSVANNGKIYVANNNGLLEFDGFKWEFFQLPNKTIIRSVLAHQGLIYTGSYEEFGYWEKNRKGELIYTSLSDLLVEKVSLNEEFWQILHFKDSIIFRSFSNVYVYKNGEVVKIYKQSPTPTVISCNISGNKFYVSTLKNGVFVLEDTNLTPVINDPFVIDKRMISIIEYKGDLLISTALNGSFIYKNNSFMPWDSEINELIKEHQFNSFSLLKNGTMVFGTIKNGIYITDYEGNIKYHINKENGLINNTILSHVLDDENTKLWVGLDNGVAYIDLNSHHTFYNDYSGKLGAVYDIILYNNTIYIGSNTGLFYINNNDDLQFVEGSQGQVWDLTEINGELLCGHNNGTFIVKETNLEKISNFTGGWTLKKQPEKMNSFYQGTYAGLVNFKNSGNKWVASHAGETTIPIKYLEFEDQHTIWVAHAYKGVFKISLDKESGKVKEVKDYQNKGLWSNYSVRVHKIKNDICFKTNNGWQKYEPLLDSIVPHNLLNKNFGNDANLISESDSDLIGIKDSKNQINFKSLTNEDYNLTLTSNFFKNRLIVGSEKITKINDSLFALALYDGFMVIDSKNYYEKEVLIEPVIDKISINNELINLDTLKVIESPYNKNVSISVSSPKSNGHFFEYSISNLDSIHWFRMDTDKLDVSNLNDGNYTIRFRAANSSGDTSPSKVINLKILPPWYESEKGALLYLIVILAVSILIFTLHKRKISKEQQLLEQRFQREQEEILKQKNIENEKKIMQLKTESLENEVKLKSKQLANTAMALVNKNESMLEIKNELLQNKDSFGNYWSFKKLLKKVDNSIGHQDEWEVFEYNFNQVHEEFFNQLKSDYPHLTHKDLKICAYIKMNLLTKEIAPLMNISVRGVETHRYRLKRKLNLENDKSLTDFLRNIK</sequence>
<evidence type="ECO:0000256" key="1">
    <source>
        <dbReference type="SAM" id="Coils"/>
    </source>
</evidence>
<dbReference type="SUPFAM" id="SSF50998">
    <property type="entry name" value="Quinoprotein alcohol dehydrogenase-like"/>
    <property type="match status" value="1"/>
</dbReference>
<evidence type="ECO:0000259" key="3">
    <source>
        <dbReference type="PROSITE" id="PS50043"/>
    </source>
</evidence>
<dbReference type="InterPro" id="IPR036388">
    <property type="entry name" value="WH-like_DNA-bd_sf"/>
</dbReference>
<keyword evidence="5" id="KW-1185">Reference proteome</keyword>
<name>A0ABU3U657_9FLAO</name>
<dbReference type="InterPro" id="IPR013783">
    <property type="entry name" value="Ig-like_fold"/>
</dbReference>
<organism evidence="4 5">
    <name type="scientific">Gilvirhabdus luticola</name>
    <dbReference type="NCBI Taxonomy" id="3079858"/>
    <lineage>
        <taxon>Bacteria</taxon>
        <taxon>Pseudomonadati</taxon>
        <taxon>Bacteroidota</taxon>
        <taxon>Flavobacteriia</taxon>
        <taxon>Flavobacteriales</taxon>
        <taxon>Flavobacteriaceae</taxon>
        <taxon>Gilvirhabdus</taxon>
    </lineage>
</organism>
<keyword evidence="1" id="KW-0175">Coiled coil</keyword>
<proteinExistence type="predicted"/>
<dbReference type="InterPro" id="IPR016032">
    <property type="entry name" value="Sig_transdc_resp-reg_C-effctor"/>
</dbReference>
<dbReference type="PROSITE" id="PS50043">
    <property type="entry name" value="HTH_LUXR_2"/>
    <property type="match status" value="1"/>
</dbReference>